<keyword evidence="1" id="KW-0732">Signal</keyword>
<dbReference type="AlphaFoldDB" id="A0A1I7N2H2"/>
<sequence length="85" mass="9274">MQRLAIFAAVTLALSGSALAVSQAVKDACSSDYAAYCSQHKVGSEAGRQCMREHRKMLTESCIHALGKSSEVTQADIELYKREHQ</sequence>
<evidence type="ECO:0000313" key="3">
    <source>
        <dbReference type="Proteomes" id="UP000199423"/>
    </source>
</evidence>
<evidence type="ECO:0008006" key="4">
    <source>
        <dbReference type="Google" id="ProtNLM"/>
    </source>
</evidence>
<dbReference type="RefSeq" id="WP_092865210.1">
    <property type="nucleotide sequence ID" value="NZ_FPCH01000001.1"/>
</dbReference>
<dbReference type="OrthoDB" id="7060861at2"/>
<reference evidence="3" key="1">
    <citation type="submission" date="2016-10" db="EMBL/GenBank/DDBJ databases">
        <authorList>
            <person name="Varghese N."/>
            <person name="Submissions S."/>
        </authorList>
    </citation>
    <scope>NUCLEOTIDE SEQUENCE [LARGE SCALE GENOMIC DNA]</scope>
    <source>
        <strain evidence="3">DSM 1565</strain>
    </source>
</reference>
<evidence type="ECO:0000313" key="2">
    <source>
        <dbReference type="EMBL" id="SFV28815.1"/>
    </source>
</evidence>
<dbReference type="EMBL" id="FPCH01000001">
    <property type="protein sequence ID" value="SFV28815.1"/>
    <property type="molecule type" value="Genomic_DNA"/>
</dbReference>
<keyword evidence="3" id="KW-1185">Reference proteome</keyword>
<accession>A0A1I7N2H2</accession>
<proteinExistence type="predicted"/>
<name>A0A1I7N2H2_9HYPH</name>
<protein>
    <recommendedName>
        <fullName evidence="4">Cysteine rich repeat-containing protein</fullName>
    </recommendedName>
</protein>
<evidence type="ECO:0000256" key="1">
    <source>
        <dbReference type="SAM" id="SignalP"/>
    </source>
</evidence>
<feature type="signal peptide" evidence="1">
    <location>
        <begin position="1"/>
        <end position="20"/>
    </location>
</feature>
<feature type="chain" id="PRO_5011774405" description="Cysteine rich repeat-containing protein" evidence="1">
    <location>
        <begin position="21"/>
        <end position="85"/>
    </location>
</feature>
<dbReference type="Proteomes" id="UP000199423">
    <property type="component" value="Unassembled WGS sequence"/>
</dbReference>
<gene>
    <name evidence="2" type="ORF">SAMN04488557_1100</name>
</gene>
<organism evidence="2 3">
    <name type="scientific">Hyphomicrobium facile</name>
    <dbReference type="NCBI Taxonomy" id="51670"/>
    <lineage>
        <taxon>Bacteria</taxon>
        <taxon>Pseudomonadati</taxon>
        <taxon>Pseudomonadota</taxon>
        <taxon>Alphaproteobacteria</taxon>
        <taxon>Hyphomicrobiales</taxon>
        <taxon>Hyphomicrobiaceae</taxon>
        <taxon>Hyphomicrobium</taxon>
    </lineage>
</organism>